<reference evidence="3" key="1">
    <citation type="journal article" date="2015" name="PLoS Genet.">
        <title>The dynamic genome and transcriptome of the human fungal pathogen Blastomyces and close relative Emmonsia.</title>
        <authorList>
            <person name="Munoz J.F."/>
            <person name="Gauthier G.M."/>
            <person name="Desjardins C.A."/>
            <person name="Gallo J.E."/>
            <person name="Holder J."/>
            <person name="Sullivan T.D."/>
            <person name="Marty A.J."/>
            <person name="Carmen J.C."/>
            <person name="Chen Z."/>
            <person name="Ding L."/>
            <person name="Gujja S."/>
            <person name="Magrini V."/>
            <person name="Misas E."/>
            <person name="Mitreva M."/>
            <person name="Priest M."/>
            <person name="Saif S."/>
            <person name="Whiston E.A."/>
            <person name="Young S."/>
            <person name="Zeng Q."/>
            <person name="Goldman W.E."/>
            <person name="Mardis E.R."/>
            <person name="Taylor J.W."/>
            <person name="McEwen J.G."/>
            <person name="Clay O.K."/>
            <person name="Klein B.S."/>
            <person name="Cuomo C.A."/>
        </authorList>
    </citation>
    <scope>NUCLEOTIDE SEQUENCE [LARGE SCALE GENOMIC DNA]</scope>
    <source>
        <strain evidence="3">UAMH 139</strain>
    </source>
</reference>
<organism evidence="2 3">
    <name type="scientific">Blastomyces silverae</name>
    <dbReference type="NCBI Taxonomy" id="2060906"/>
    <lineage>
        <taxon>Eukaryota</taxon>
        <taxon>Fungi</taxon>
        <taxon>Dikarya</taxon>
        <taxon>Ascomycota</taxon>
        <taxon>Pezizomycotina</taxon>
        <taxon>Eurotiomycetes</taxon>
        <taxon>Eurotiomycetidae</taxon>
        <taxon>Onygenales</taxon>
        <taxon>Ajellomycetaceae</taxon>
        <taxon>Blastomyces</taxon>
    </lineage>
</organism>
<evidence type="ECO:0000256" key="1">
    <source>
        <dbReference type="SAM" id="MobiDB-lite"/>
    </source>
</evidence>
<dbReference type="OrthoDB" id="10332932at2759"/>
<evidence type="ECO:0000313" key="2">
    <source>
        <dbReference type="EMBL" id="KLJ10367.1"/>
    </source>
</evidence>
<sequence>MWNREPGCSPLEKRSGARCSGSSQLVSTAFEYRQISPMGPTQHIEDLWSQVIAPPSCQRRKWFGAQGCQVFPALEANIFQSQERGF</sequence>
<proteinExistence type="predicted"/>
<gene>
    <name evidence="2" type="ORF">EMPG_14276</name>
</gene>
<feature type="region of interest" description="Disordered" evidence="1">
    <location>
        <begin position="1"/>
        <end position="21"/>
    </location>
</feature>
<evidence type="ECO:0000313" key="3">
    <source>
        <dbReference type="Proteomes" id="UP000053573"/>
    </source>
</evidence>
<keyword evidence="3" id="KW-1185">Reference proteome</keyword>
<dbReference type="AlphaFoldDB" id="A0A0H1BH70"/>
<accession>A0A0H1BH70</accession>
<dbReference type="EMBL" id="LDEV01002071">
    <property type="protein sequence ID" value="KLJ10367.1"/>
    <property type="molecule type" value="Genomic_DNA"/>
</dbReference>
<protein>
    <submittedName>
        <fullName evidence="2">Uncharacterized protein</fullName>
    </submittedName>
</protein>
<name>A0A0H1BH70_9EURO</name>
<dbReference type="Proteomes" id="UP000053573">
    <property type="component" value="Unassembled WGS sequence"/>
</dbReference>
<comment type="caution">
    <text evidence="2">The sequence shown here is derived from an EMBL/GenBank/DDBJ whole genome shotgun (WGS) entry which is preliminary data.</text>
</comment>